<proteinExistence type="inferred from homology"/>
<evidence type="ECO:0000256" key="1">
    <source>
        <dbReference type="ARBA" id="ARBA00001913"/>
    </source>
</evidence>
<gene>
    <name evidence="9" type="primary">CSON006743</name>
</gene>
<dbReference type="AlphaFoldDB" id="A0A336KLZ7"/>
<evidence type="ECO:0000256" key="2">
    <source>
        <dbReference type="ARBA" id="ARBA00008779"/>
    </source>
</evidence>
<feature type="domain" description="N-sulphoglucosamine sulphohydrolase C-terminal" evidence="8">
    <location>
        <begin position="470"/>
        <end position="516"/>
    </location>
</feature>
<dbReference type="CDD" id="cd16027">
    <property type="entry name" value="SGSH"/>
    <property type="match status" value="1"/>
</dbReference>
<dbReference type="GO" id="GO:0006027">
    <property type="term" value="P:glycosaminoglycan catabolic process"/>
    <property type="evidence" value="ECO:0007669"/>
    <property type="project" value="TreeGrafter"/>
</dbReference>
<dbReference type="PANTHER" id="PTHR43108:SF6">
    <property type="entry name" value="N-SULPHOGLUCOSAMINE SULPHOHYDROLASE"/>
    <property type="match status" value="1"/>
</dbReference>
<feature type="domain" description="Sulfatase N-terminal" evidence="7">
    <location>
        <begin position="55"/>
        <end position="360"/>
    </location>
</feature>
<reference evidence="10" key="2">
    <citation type="submission" date="2018-07" db="EMBL/GenBank/DDBJ databases">
        <authorList>
            <person name="Quirk P.G."/>
            <person name="Krulwich T.A."/>
        </authorList>
    </citation>
    <scope>NUCLEOTIDE SEQUENCE</scope>
</reference>
<dbReference type="Pfam" id="PF00884">
    <property type="entry name" value="Sulfatase"/>
    <property type="match status" value="1"/>
</dbReference>
<dbReference type="EMBL" id="UFQT01000253">
    <property type="protein sequence ID" value="SSX22437.1"/>
    <property type="molecule type" value="Genomic_DNA"/>
</dbReference>
<evidence type="ECO:0000256" key="4">
    <source>
        <dbReference type="ARBA" id="ARBA00022801"/>
    </source>
</evidence>
<evidence type="ECO:0000259" key="7">
    <source>
        <dbReference type="Pfam" id="PF00884"/>
    </source>
</evidence>
<dbReference type="Pfam" id="PF16347">
    <property type="entry name" value="SGSH_C"/>
    <property type="match status" value="1"/>
</dbReference>
<comment type="cofactor">
    <cofactor evidence="1">
        <name>Ca(2+)</name>
        <dbReference type="ChEBI" id="CHEBI:29108"/>
    </cofactor>
</comment>
<dbReference type="InterPro" id="IPR000917">
    <property type="entry name" value="Sulfatase_N"/>
</dbReference>
<dbReference type="PROSITE" id="PS00523">
    <property type="entry name" value="SULFATASE_1"/>
    <property type="match status" value="1"/>
</dbReference>
<keyword evidence="3 6" id="KW-0732">Signal</keyword>
<feature type="signal peptide" evidence="6">
    <location>
        <begin position="1"/>
        <end position="30"/>
    </location>
</feature>
<keyword evidence="4" id="KW-0378">Hydrolase</keyword>
<dbReference type="InterPro" id="IPR032506">
    <property type="entry name" value="SGSH_C"/>
</dbReference>
<dbReference type="Gene3D" id="3.40.720.10">
    <property type="entry name" value="Alkaline Phosphatase, subunit A"/>
    <property type="match status" value="1"/>
</dbReference>
<comment type="similarity">
    <text evidence="2">Belongs to the sulfatase family.</text>
</comment>
<evidence type="ECO:0000259" key="8">
    <source>
        <dbReference type="Pfam" id="PF16347"/>
    </source>
</evidence>
<protein>
    <submittedName>
        <fullName evidence="9">CSON006743 protein</fullName>
    </submittedName>
</protein>
<dbReference type="InterPro" id="IPR024607">
    <property type="entry name" value="Sulfatase_CS"/>
</dbReference>
<name>A0A336KLZ7_CULSO</name>
<dbReference type="OMA" id="HAAYEPK"/>
<organism evidence="9">
    <name type="scientific">Culicoides sonorensis</name>
    <name type="common">Biting midge</name>
    <dbReference type="NCBI Taxonomy" id="179676"/>
    <lineage>
        <taxon>Eukaryota</taxon>
        <taxon>Metazoa</taxon>
        <taxon>Ecdysozoa</taxon>
        <taxon>Arthropoda</taxon>
        <taxon>Hexapoda</taxon>
        <taxon>Insecta</taxon>
        <taxon>Pterygota</taxon>
        <taxon>Neoptera</taxon>
        <taxon>Endopterygota</taxon>
        <taxon>Diptera</taxon>
        <taxon>Nematocera</taxon>
        <taxon>Chironomoidea</taxon>
        <taxon>Ceratopogonidae</taxon>
        <taxon>Ceratopogoninae</taxon>
        <taxon>Culicoides</taxon>
        <taxon>Monoculicoides</taxon>
    </lineage>
</organism>
<dbReference type="GO" id="GO:0016250">
    <property type="term" value="F:N-sulfoglucosamine sulfohydrolase activity"/>
    <property type="evidence" value="ECO:0007669"/>
    <property type="project" value="TreeGrafter"/>
</dbReference>
<feature type="chain" id="PRO_5036062055" evidence="6">
    <location>
        <begin position="31"/>
        <end position="553"/>
    </location>
</feature>
<evidence type="ECO:0000313" key="9">
    <source>
        <dbReference type="EMBL" id="SSX02060.1"/>
    </source>
</evidence>
<reference evidence="9" key="1">
    <citation type="submission" date="2018-04" db="EMBL/GenBank/DDBJ databases">
        <authorList>
            <person name="Go L.Y."/>
            <person name="Mitchell J.A."/>
        </authorList>
    </citation>
    <scope>NUCLEOTIDE SEQUENCE</scope>
    <source>
        <tissue evidence="9">Whole organism</tissue>
    </source>
</reference>
<evidence type="ECO:0000256" key="6">
    <source>
        <dbReference type="SAM" id="SignalP"/>
    </source>
</evidence>
<dbReference type="VEuPathDB" id="VectorBase:CSON006743"/>
<dbReference type="PANTHER" id="PTHR43108">
    <property type="entry name" value="N-ACETYLGLUCOSAMINE-6-SULFATASE FAMILY MEMBER"/>
    <property type="match status" value="1"/>
</dbReference>
<dbReference type="EMBL" id="UFQS01000253">
    <property type="protein sequence ID" value="SSX02060.1"/>
    <property type="molecule type" value="Genomic_DNA"/>
</dbReference>
<accession>A0A336KLZ7</accession>
<evidence type="ECO:0000256" key="5">
    <source>
        <dbReference type="ARBA" id="ARBA00023180"/>
    </source>
</evidence>
<keyword evidence="5" id="KW-0325">Glycoprotein</keyword>
<sequence>MRNVKKISRILLFQLLLVIFLCYSTSTTTAIRINDGKAPSETSKDDLPVTSDDRKNVLLLLADDGGFEMGAYRNKIVQTPNLDRLAKKSLIFNNAFTSVSSCSPSRAAILTGLPSHQNGMYGLHQGVHHFNGFNYINSLPMILRKNGISSGIIGKKHVGPSDVFKFDYERTEEQYPVNQVGRNITQIKLFVREFLENYKNEQFFLMISFHDPHRCGRITPQYGSFCERWGSGEEGMGLIPDWHPIYYVWDEIDLPYYVQDTEQARRDIAAQYTTISRLDQGVGLVLKELENSGLADNTLVMYTSDNGPPLPSGRTNLYDPGVREPFFLHAPKNMKRQNQVTYSMTSLNDITPTVLDWFQISYPNTSINPKMNSNKKKSHSKRNLVLTGKSLLPLLDSEPNEDNTTAVFMSQTFHEVTMSYPMRAIRTKHYKLIHNINYHAPFPIDQDFYMAPTFQDILNRTQSKQSLPWYKNLREYYYRPEWELYDLRADPAELKNLAGKQSVEGIQMDLEKRLNEWLELTNDPWRCAPHAVLQDAGPFKNDPQCLSLGQMME</sequence>
<evidence type="ECO:0000256" key="3">
    <source>
        <dbReference type="ARBA" id="ARBA00022729"/>
    </source>
</evidence>
<dbReference type="GO" id="GO:0030200">
    <property type="term" value="P:heparan sulfate proteoglycan catabolic process"/>
    <property type="evidence" value="ECO:0007669"/>
    <property type="project" value="TreeGrafter"/>
</dbReference>
<evidence type="ECO:0000313" key="10">
    <source>
        <dbReference type="EMBL" id="SSX22437.1"/>
    </source>
</evidence>
<dbReference type="InterPro" id="IPR017850">
    <property type="entry name" value="Alkaline_phosphatase_core_sf"/>
</dbReference>
<dbReference type="SUPFAM" id="SSF53649">
    <property type="entry name" value="Alkaline phosphatase-like"/>
    <property type="match status" value="1"/>
</dbReference>